<dbReference type="Proteomes" id="UP000727993">
    <property type="component" value="Unassembled WGS sequence"/>
</dbReference>
<dbReference type="Pfam" id="PF12833">
    <property type="entry name" value="HTH_18"/>
    <property type="match status" value="1"/>
</dbReference>
<evidence type="ECO:0000313" key="6">
    <source>
        <dbReference type="Proteomes" id="UP000727993"/>
    </source>
</evidence>
<keyword evidence="1" id="KW-0805">Transcription regulation</keyword>
<organism evidence="5 6">
    <name type="scientific">Candidatus Neomicrothrix subdominans</name>
    <dbReference type="NCBI Taxonomy" id="2954438"/>
    <lineage>
        <taxon>Bacteria</taxon>
        <taxon>Bacillati</taxon>
        <taxon>Actinomycetota</taxon>
        <taxon>Acidimicrobiia</taxon>
        <taxon>Acidimicrobiales</taxon>
        <taxon>Microthrixaceae</taxon>
        <taxon>Candidatus Neomicrothrix</taxon>
    </lineage>
</organism>
<dbReference type="PROSITE" id="PS01124">
    <property type="entry name" value="HTH_ARAC_FAMILY_2"/>
    <property type="match status" value="1"/>
</dbReference>
<evidence type="ECO:0000256" key="2">
    <source>
        <dbReference type="ARBA" id="ARBA00023125"/>
    </source>
</evidence>
<dbReference type="GO" id="GO:0043565">
    <property type="term" value="F:sequence-specific DNA binding"/>
    <property type="evidence" value="ECO:0007669"/>
    <property type="project" value="InterPro"/>
</dbReference>
<dbReference type="InterPro" id="IPR046532">
    <property type="entry name" value="DUF6597"/>
</dbReference>
<evidence type="ECO:0000313" key="5">
    <source>
        <dbReference type="EMBL" id="MBK9295550.1"/>
    </source>
</evidence>
<dbReference type="GO" id="GO:0003700">
    <property type="term" value="F:DNA-binding transcription factor activity"/>
    <property type="evidence" value="ECO:0007669"/>
    <property type="project" value="InterPro"/>
</dbReference>
<dbReference type="SUPFAM" id="SSF46689">
    <property type="entry name" value="Homeodomain-like"/>
    <property type="match status" value="1"/>
</dbReference>
<dbReference type="InterPro" id="IPR050204">
    <property type="entry name" value="AraC_XylS_family_regulators"/>
</dbReference>
<dbReference type="InterPro" id="IPR018060">
    <property type="entry name" value="HTH_AraC"/>
</dbReference>
<dbReference type="InterPro" id="IPR009057">
    <property type="entry name" value="Homeodomain-like_sf"/>
</dbReference>
<keyword evidence="2" id="KW-0238">DNA-binding</keyword>
<dbReference type="EMBL" id="JADJZA010000001">
    <property type="protein sequence ID" value="MBK9295550.1"/>
    <property type="molecule type" value="Genomic_DNA"/>
</dbReference>
<protein>
    <submittedName>
        <fullName evidence="5">AraC family transcriptional regulator</fullName>
    </submittedName>
</protein>
<evidence type="ECO:0000256" key="1">
    <source>
        <dbReference type="ARBA" id="ARBA00023015"/>
    </source>
</evidence>
<feature type="domain" description="HTH araC/xylS-type" evidence="4">
    <location>
        <begin position="181"/>
        <end position="285"/>
    </location>
</feature>
<dbReference type="PANTHER" id="PTHR46796">
    <property type="entry name" value="HTH-TYPE TRANSCRIPTIONAL ACTIVATOR RHAS-RELATED"/>
    <property type="match status" value="1"/>
</dbReference>
<comment type="caution">
    <text evidence="5">The sequence shown here is derived from an EMBL/GenBank/DDBJ whole genome shotgun (WGS) entry which is preliminary data.</text>
</comment>
<reference evidence="5 6" key="1">
    <citation type="submission" date="2020-10" db="EMBL/GenBank/DDBJ databases">
        <title>Connecting structure to function with the recovery of over 1000 high-quality activated sludge metagenome-assembled genomes encoding full-length rRNA genes using long-read sequencing.</title>
        <authorList>
            <person name="Singleton C.M."/>
            <person name="Petriglieri F."/>
            <person name="Kristensen J.M."/>
            <person name="Kirkegaard R.H."/>
            <person name="Michaelsen T.Y."/>
            <person name="Andersen M.H."/>
            <person name="Karst S.M."/>
            <person name="Dueholm M.S."/>
            <person name="Nielsen P.H."/>
            <person name="Albertsen M."/>
        </authorList>
    </citation>
    <scope>NUCLEOTIDE SEQUENCE [LARGE SCALE GENOMIC DNA]</scope>
    <source>
        <strain evidence="5">Lyne_18-Q3-R50-59_MAXAC.006</strain>
    </source>
</reference>
<evidence type="ECO:0000259" key="4">
    <source>
        <dbReference type="PROSITE" id="PS01124"/>
    </source>
</evidence>
<dbReference type="SMART" id="SM00342">
    <property type="entry name" value="HTH_ARAC"/>
    <property type="match status" value="1"/>
</dbReference>
<keyword evidence="3" id="KW-0804">Transcription</keyword>
<evidence type="ECO:0000256" key="3">
    <source>
        <dbReference type="ARBA" id="ARBA00023163"/>
    </source>
</evidence>
<name>A0A936N8G6_9ACTN</name>
<accession>A0A936N8G6</accession>
<dbReference type="Pfam" id="PF20240">
    <property type="entry name" value="DUF6597"/>
    <property type="match status" value="1"/>
</dbReference>
<sequence>MPSALPDDTRGIVDPQEMMRYVDFARYPAGEALDGLVEWFWSVAWSMPPGTFHDQQVLNHPAGNISIGTLDDAGVPLDPAEGRVYGVMSSVSNRHLTVEGWTVAARTTVGGLGVLLDASARTAADAELNFIDGLPGLTPGDLVAGVAKIGDNEPRTGALREGLESLVARRDPAMIAEAREVAAVAALAEHDRSVCRIEQLACAAGASVRTLQRLFDFHVGASPSFVIRRWRIIEAAEAARRASDDGNSWRGWAAIAAELGYADQAHLTRDFRRHLGTSPSAYLSRTTRQGS</sequence>
<dbReference type="AlphaFoldDB" id="A0A936N8G6"/>
<dbReference type="Gene3D" id="1.10.10.60">
    <property type="entry name" value="Homeodomain-like"/>
    <property type="match status" value="1"/>
</dbReference>
<proteinExistence type="predicted"/>
<gene>
    <name evidence="5" type="ORF">IPN02_01475</name>
</gene>